<dbReference type="EMBL" id="JAEUBD010000006">
    <property type="protein sequence ID" value="KAH3678872.1"/>
    <property type="molecule type" value="Genomic_DNA"/>
</dbReference>
<organism evidence="1 2">
    <name type="scientific">Ogataea polymorpha</name>
    <dbReference type="NCBI Taxonomy" id="460523"/>
    <lineage>
        <taxon>Eukaryota</taxon>
        <taxon>Fungi</taxon>
        <taxon>Dikarya</taxon>
        <taxon>Ascomycota</taxon>
        <taxon>Saccharomycotina</taxon>
        <taxon>Pichiomycetes</taxon>
        <taxon>Pichiales</taxon>
        <taxon>Pichiaceae</taxon>
        <taxon>Ogataea</taxon>
    </lineage>
</organism>
<accession>A0A9P8PUW8</accession>
<gene>
    <name evidence="1" type="ORF">OGATHE_000005</name>
</gene>
<protein>
    <submittedName>
        <fullName evidence="1">Uncharacterized protein</fullName>
    </submittedName>
</protein>
<reference evidence="1" key="1">
    <citation type="journal article" date="2021" name="Open Biol.">
        <title>Shared evolutionary footprints suggest mitochondrial oxidative damage underlies multiple complex I losses in fungi.</title>
        <authorList>
            <person name="Schikora-Tamarit M.A."/>
            <person name="Marcet-Houben M."/>
            <person name="Nosek J."/>
            <person name="Gabaldon T."/>
        </authorList>
    </citation>
    <scope>NUCLEOTIDE SEQUENCE</scope>
    <source>
        <strain evidence="1">NCAIM Y.01608</strain>
    </source>
</reference>
<proteinExistence type="predicted"/>
<comment type="caution">
    <text evidence="1">The sequence shown here is derived from an EMBL/GenBank/DDBJ whole genome shotgun (WGS) entry which is preliminary data.</text>
</comment>
<dbReference type="Proteomes" id="UP000788993">
    <property type="component" value="Unassembled WGS sequence"/>
</dbReference>
<dbReference type="AlphaFoldDB" id="A0A9P8PUW8"/>
<feature type="non-terminal residue" evidence="1">
    <location>
        <position position="1"/>
    </location>
</feature>
<evidence type="ECO:0000313" key="1">
    <source>
        <dbReference type="EMBL" id="KAH3678872.1"/>
    </source>
</evidence>
<sequence length="117" mass="13722">TELLQQFLKHGKATSILSVAFDDPTVLSVQQIVDKVENHEYKLVSELIDDINVLDEYVIANMDHNSSIYKHIRNYWRRLRSQCFSKAEQTERILLKGDLRRLYQDTMVDGLDIKPKD</sequence>
<keyword evidence="2" id="KW-1185">Reference proteome</keyword>
<name>A0A9P8PUW8_9ASCO</name>
<evidence type="ECO:0000313" key="2">
    <source>
        <dbReference type="Proteomes" id="UP000788993"/>
    </source>
</evidence>
<reference evidence="1" key="2">
    <citation type="submission" date="2021-01" db="EMBL/GenBank/DDBJ databases">
        <authorList>
            <person name="Schikora-Tamarit M.A."/>
        </authorList>
    </citation>
    <scope>NUCLEOTIDE SEQUENCE</scope>
    <source>
        <strain evidence="1">NCAIM Y.01608</strain>
    </source>
</reference>